<evidence type="ECO:0008006" key="4">
    <source>
        <dbReference type="Google" id="ProtNLM"/>
    </source>
</evidence>
<keyword evidence="1" id="KW-0732">Signal</keyword>
<name>A0A1H7QJV4_STRJI</name>
<feature type="chain" id="PRO_5038356559" description="Spherulation-specific family 4" evidence="1">
    <location>
        <begin position="19"/>
        <end position="297"/>
    </location>
</feature>
<evidence type="ECO:0000313" key="2">
    <source>
        <dbReference type="EMBL" id="SEL48401.1"/>
    </source>
</evidence>
<organism evidence="2 3">
    <name type="scientific">Streptacidiphilus jiangxiensis</name>
    <dbReference type="NCBI Taxonomy" id="235985"/>
    <lineage>
        <taxon>Bacteria</taxon>
        <taxon>Bacillati</taxon>
        <taxon>Actinomycetota</taxon>
        <taxon>Actinomycetes</taxon>
        <taxon>Kitasatosporales</taxon>
        <taxon>Streptomycetaceae</taxon>
        <taxon>Streptacidiphilus</taxon>
    </lineage>
</organism>
<sequence>MRLRTKLLGLLVVACAFALPLGPGGAPAHGSPLGPSTALHYTANGNFDPSGAYTPGGLGFNIADVSSPALLADLPAHVQALAYVGTCNGADATFRATVDAYRGLPNLFGFYLMDDADPTGRFGPLCTAANLAAESDYVHTTLPGARTFVLLMNLSASTSPSFAGGYTPANSHVDLFGVDPYPCRTELHGCDLDMIRRYVTSAQGSGVPVADMVPVYQTFGLGGWADDGGGRYAVPSAAEMQQMLAVWATLVARPVFDYAYSWGVQRDDQALSGLPAVQRIVAQHNILGAPRSPERAT</sequence>
<dbReference type="Proteomes" id="UP000183015">
    <property type="component" value="Unassembled WGS sequence"/>
</dbReference>
<dbReference type="AlphaFoldDB" id="A0A1H7QJV4"/>
<gene>
    <name evidence="2" type="ORF">SAMN05414137_10974</name>
</gene>
<dbReference type="STRING" id="235985.SAMN05414137_10974"/>
<dbReference type="eggNOG" id="COG1711">
    <property type="taxonomic scope" value="Bacteria"/>
</dbReference>
<dbReference type="EMBL" id="FOAZ01000009">
    <property type="protein sequence ID" value="SEL48401.1"/>
    <property type="molecule type" value="Genomic_DNA"/>
</dbReference>
<evidence type="ECO:0000313" key="3">
    <source>
        <dbReference type="Proteomes" id="UP000183015"/>
    </source>
</evidence>
<dbReference type="RefSeq" id="WP_052439324.1">
    <property type="nucleotide sequence ID" value="NZ_BBPN01000045.1"/>
</dbReference>
<dbReference type="OrthoDB" id="3817502at2"/>
<reference evidence="3" key="1">
    <citation type="submission" date="2016-10" db="EMBL/GenBank/DDBJ databases">
        <authorList>
            <person name="Varghese N."/>
        </authorList>
    </citation>
    <scope>NUCLEOTIDE SEQUENCE [LARGE SCALE GENOMIC DNA]</scope>
    <source>
        <strain evidence="3">DSM 45096 / BCRC 16803 / CGMCC 4.1857 / CIP 109030 / JCM 12277 / KCTC 19219 / NBRC 100920 / 33214</strain>
    </source>
</reference>
<proteinExistence type="predicted"/>
<keyword evidence="3" id="KW-1185">Reference proteome</keyword>
<evidence type="ECO:0000256" key="1">
    <source>
        <dbReference type="SAM" id="SignalP"/>
    </source>
</evidence>
<accession>A0A1H7QJV4</accession>
<protein>
    <recommendedName>
        <fullName evidence="4">Spherulation-specific family 4</fullName>
    </recommendedName>
</protein>
<feature type="signal peptide" evidence="1">
    <location>
        <begin position="1"/>
        <end position="18"/>
    </location>
</feature>